<evidence type="ECO:0000313" key="1">
    <source>
        <dbReference type="EMBL" id="KAA6372229.1"/>
    </source>
</evidence>
<protein>
    <submittedName>
        <fullName evidence="1">Uncharacterized protein</fullName>
    </submittedName>
</protein>
<dbReference type="AlphaFoldDB" id="A0A5J4UP29"/>
<accession>A0A5J4UP29</accession>
<organism evidence="1 2">
    <name type="scientific">Streblomastix strix</name>
    <dbReference type="NCBI Taxonomy" id="222440"/>
    <lineage>
        <taxon>Eukaryota</taxon>
        <taxon>Metamonada</taxon>
        <taxon>Preaxostyla</taxon>
        <taxon>Oxymonadida</taxon>
        <taxon>Streblomastigidae</taxon>
        <taxon>Streblomastix</taxon>
    </lineage>
</organism>
<dbReference type="EMBL" id="SNRW01013775">
    <property type="protein sequence ID" value="KAA6372229.1"/>
    <property type="molecule type" value="Genomic_DNA"/>
</dbReference>
<evidence type="ECO:0000313" key="2">
    <source>
        <dbReference type="Proteomes" id="UP000324800"/>
    </source>
</evidence>
<comment type="caution">
    <text evidence="1">The sequence shown here is derived from an EMBL/GenBank/DDBJ whole genome shotgun (WGS) entry which is preliminary data.</text>
</comment>
<gene>
    <name evidence="1" type="ORF">EZS28_032244</name>
</gene>
<dbReference type="Proteomes" id="UP000324800">
    <property type="component" value="Unassembled WGS sequence"/>
</dbReference>
<reference evidence="1 2" key="1">
    <citation type="submission" date="2019-03" db="EMBL/GenBank/DDBJ databases">
        <title>Single cell metagenomics reveals metabolic interactions within the superorganism composed of flagellate Streblomastix strix and complex community of Bacteroidetes bacteria on its surface.</title>
        <authorList>
            <person name="Treitli S.C."/>
            <person name="Kolisko M."/>
            <person name="Husnik F."/>
            <person name="Keeling P."/>
            <person name="Hampl V."/>
        </authorList>
    </citation>
    <scope>NUCLEOTIDE SEQUENCE [LARGE SCALE GENOMIC DNA]</scope>
    <source>
        <strain evidence="1">ST1C</strain>
    </source>
</reference>
<name>A0A5J4UP29_9EUKA</name>
<proteinExistence type="predicted"/>
<sequence>MIVIWTINYYCYLINWDEENMEKEIKIMVKITIMAIMMIKMMIKIKIEIMIKIKKKKQINVDFVEMKMEIVFILEEKVEMVMPNLEVMIITEFEKMNKDQGMKVGIVNMKIQKKINLFDLGYQLEIRNEVNQSYSEVKNVKEKLK</sequence>